<dbReference type="Proteomes" id="UP001249851">
    <property type="component" value="Unassembled WGS sequence"/>
</dbReference>
<sequence length="187" mass="21163">MVCQSSRSDQNRGPSNAEYCYYVLTYLWANQTYQFLKPPAVVVVNVSEYMYRRTSSSPKTGARLAKTNTTAMTIYYGYHLYQGSCNRVSRPVTGNTAELLVQGSPVSGNDNHHVQDYVSEPPNDDAPTESVHATFEAANESEKSRVLETNDSEERRPQRLRRAPLRHLCPEMHAMTKMADLAKELHN</sequence>
<comment type="caution">
    <text evidence="2">The sequence shown here is derived from an EMBL/GenBank/DDBJ whole genome shotgun (WGS) entry which is preliminary data.</text>
</comment>
<feature type="compositionally biased region" description="Basic and acidic residues" evidence="1">
    <location>
        <begin position="140"/>
        <end position="157"/>
    </location>
</feature>
<protein>
    <submittedName>
        <fullName evidence="2">Uncharacterized protein</fullName>
    </submittedName>
</protein>
<gene>
    <name evidence="2" type="ORF">P5673_005055</name>
</gene>
<reference evidence="2" key="2">
    <citation type="journal article" date="2023" name="Science">
        <title>Genomic signatures of disease resistance in endangered staghorn corals.</title>
        <authorList>
            <person name="Vollmer S.V."/>
            <person name="Selwyn J.D."/>
            <person name="Despard B.A."/>
            <person name="Roesel C.L."/>
        </authorList>
    </citation>
    <scope>NUCLEOTIDE SEQUENCE</scope>
    <source>
        <strain evidence="2">K2</strain>
    </source>
</reference>
<evidence type="ECO:0000313" key="2">
    <source>
        <dbReference type="EMBL" id="KAK2570271.1"/>
    </source>
</evidence>
<evidence type="ECO:0000313" key="3">
    <source>
        <dbReference type="Proteomes" id="UP001249851"/>
    </source>
</evidence>
<evidence type="ECO:0000256" key="1">
    <source>
        <dbReference type="SAM" id="MobiDB-lite"/>
    </source>
</evidence>
<dbReference type="AlphaFoldDB" id="A0AAD9VDA6"/>
<keyword evidence="3" id="KW-1185">Reference proteome</keyword>
<dbReference type="EMBL" id="JARQWQ010000008">
    <property type="protein sequence ID" value="KAK2570271.1"/>
    <property type="molecule type" value="Genomic_DNA"/>
</dbReference>
<organism evidence="2 3">
    <name type="scientific">Acropora cervicornis</name>
    <name type="common">Staghorn coral</name>
    <dbReference type="NCBI Taxonomy" id="6130"/>
    <lineage>
        <taxon>Eukaryota</taxon>
        <taxon>Metazoa</taxon>
        <taxon>Cnidaria</taxon>
        <taxon>Anthozoa</taxon>
        <taxon>Hexacorallia</taxon>
        <taxon>Scleractinia</taxon>
        <taxon>Astrocoeniina</taxon>
        <taxon>Acroporidae</taxon>
        <taxon>Acropora</taxon>
    </lineage>
</organism>
<name>A0AAD9VDA6_ACRCE</name>
<feature type="region of interest" description="Disordered" evidence="1">
    <location>
        <begin position="102"/>
        <end position="165"/>
    </location>
</feature>
<reference evidence="2" key="1">
    <citation type="journal article" date="2023" name="G3 (Bethesda)">
        <title>Whole genome assembly and annotation of the endangered Caribbean coral Acropora cervicornis.</title>
        <authorList>
            <person name="Selwyn J.D."/>
            <person name="Vollmer S.V."/>
        </authorList>
    </citation>
    <scope>NUCLEOTIDE SEQUENCE</scope>
    <source>
        <strain evidence="2">K2</strain>
    </source>
</reference>
<proteinExistence type="predicted"/>
<accession>A0AAD9VDA6</accession>